<dbReference type="EMBL" id="BNEA01000010">
    <property type="protein sequence ID" value="GHI52842.1"/>
    <property type="molecule type" value="Genomic_DNA"/>
</dbReference>
<accession>A0ABQ3RAH8</accession>
<gene>
    <name evidence="1" type="ORF">Srubr_26880</name>
    <name evidence="2" type="ORF">Srubr_26980</name>
    <name evidence="3" type="ORF">Srubr_27000</name>
    <name evidence="4" type="ORF">Srubr_27030</name>
    <name evidence="5" type="ORF">Srubr_27050</name>
</gene>
<dbReference type="EMBL" id="BNEA01000010">
    <property type="protein sequence ID" value="GHI52854.1"/>
    <property type="molecule type" value="Genomic_DNA"/>
</dbReference>
<reference evidence="1" key="1">
    <citation type="submission" date="2020-09" db="EMBL/GenBank/DDBJ databases">
        <title>Whole genome shotgun sequence of Streptomyces achromogenes subsp. rubradiris NBRC 14000.</title>
        <authorList>
            <person name="Komaki H."/>
            <person name="Tamura T."/>
        </authorList>
    </citation>
    <scope>NUCLEOTIDE SEQUENCE</scope>
    <source>
        <strain evidence="1 6">NBRC 14000</strain>
    </source>
</reference>
<proteinExistence type="predicted"/>
<keyword evidence="6" id="KW-1185">Reference proteome</keyword>
<evidence type="ECO:0000313" key="6">
    <source>
        <dbReference type="Proteomes" id="UP000646738"/>
    </source>
</evidence>
<comment type="caution">
    <text evidence="1">The sequence shown here is derived from an EMBL/GenBank/DDBJ whole genome shotgun (WGS) entry which is preliminary data.</text>
</comment>
<evidence type="ECO:0000313" key="2">
    <source>
        <dbReference type="EMBL" id="GHI52852.1"/>
    </source>
</evidence>
<dbReference type="EMBL" id="BNEA01000010">
    <property type="protein sequence ID" value="GHI52857.1"/>
    <property type="molecule type" value="Genomic_DNA"/>
</dbReference>
<evidence type="ECO:0000313" key="1">
    <source>
        <dbReference type="EMBL" id="GHI52842.1"/>
    </source>
</evidence>
<evidence type="ECO:0000313" key="5">
    <source>
        <dbReference type="EMBL" id="GHI52859.1"/>
    </source>
</evidence>
<organism evidence="1 6">
    <name type="scientific">Streptomyces rubradiris</name>
    <name type="common">Streptomyces achromogenes subsp. rubradiris</name>
    <dbReference type="NCBI Taxonomy" id="285531"/>
    <lineage>
        <taxon>Bacteria</taxon>
        <taxon>Bacillati</taxon>
        <taxon>Actinomycetota</taxon>
        <taxon>Actinomycetes</taxon>
        <taxon>Kitasatosporales</taxon>
        <taxon>Streptomycetaceae</taxon>
        <taxon>Streptomyces</taxon>
    </lineage>
</organism>
<sequence>MVGGAGAGVVVGCRRGVAGVWVAGVEEGVLVVVGPGWGSGVGGRFTWRVVARLTVVSWC</sequence>
<name>A0ABQ3RAH8_STRRR</name>
<reference evidence="6" key="2">
    <citation type="submission" date="2023-07" db="EMBL/GenBank/DDBJ databases">
        <title>Whole genome shotgun sequence of Streptomyces achromogenes subsp. rubradiris NBRC 14000.</title>
        <authorList>
            <person name="Komaki H."/>
            <person name="Tamura T."/>
        </authorList>
    </citation>
    <scope>NUCLEOTIDE SEQUENCE [LARGE SCALE GENOMIC DNA]</scope>
    <source>
        <strain evidence="5 6">NBRC 14000</strain>
    </source>
</reference>
<evidence type="ECO:0000313" key="4">
    <source>
        <dbReference type="EMBL" id="GHI52857.1"/>
    </source>
</evidence>
<evidence type="ECO:0000313" key="3">
    <source>
        <dbReference type="EMBL" id="GHI52854.1"/>
    </source>
</evidence>
<dbReference type="EMBL" id="BNEA01000010">
    <property type="protein sequence ID" value="GHI52852.1"/>
    <property type="molecule type" value="Genomic_DNA"/>
</dbReference>
<dbReference type="Proteomes" id="UP000646738">
    <property type="component" value="Unassembled WGS sequence"/>
</dbReference>
<protein>
    <submittedName>
        <fullName evidence="1">Uncharacterized protein</fullName>
    </submittedName>
</protein>
<dbReference type="EMBL" id="BNEA01000010">
    <property type="protein sequence ID" value="GHI52859.1"/>
    <property type="molecule type" value="Genomic_DNA"/>
</dbReference>